<dbReference type="GO" id="GO:0006357">
    <property type="term" value="P:regulation of transcription by RNA polymerase II"/>
    <property type="evidence" value="ECO:0007669"/>
    <property type="project" value="TreeGrafter"/>
</dbReference>
<dbReference type="GO" id="GO:0003713">
    <property type="term" value="F:transcription coactivator activity"/>
    <property type="evidence" value="ECO:0007669"/>
    <property type="project" value="TreeGrafter"/>
</dbReference>
<keyword evidence="6" id="KW-0804">Transcription</keyword>
<dbReference type="InterPro" id="IPR055141">
    <property type="entry name" value="TADA2A_B-like_dom"/>
</dbReference>
<dbReference type="PROSITE" id="PS50934">
    <property type="entry name" value="SWIRM"/>
    <property type="match status" value="1"/>
</dbReference>
<dbReference type="InterPro" id="IPR009057">
    <property type="entry name" value="Homeodomain-like_sf"/>
</dbReference>
<evidence type="ECO:0000259" key="11">
    <source>
        <dbReference type="PROSITE" id="PS50135"/>
    </source>
</evidence>
<keyword evidence="5" id="KW-0805">Transcription regulation</keyword>
<comment type="caution">
    <text evidence="15">The sequence shown here is derived from an EMBL/GenBank/DDBJ whole genome shotgun (WGS) entry which is preliminary data.</text>
</comment>
<keyword evidence="7" id="KW-0539">Nucleus</keyword>
<dbReference type="GO" id="GO:0005634">
    <property type="term" value="C:nucleus"/>
    <property type="evidence" value="ECO:0007669"/>
    <property type="project" value="UniProtKB-SubCell"/>
</dbReference>
<dbReference type="PROSITE" id="PS51293">
    <property type="entry name" value="SANT"/>
    <property type="match status" value="1"/>
</dbReference>
<dbReference type="SMART" id="SM00717">
    <property type="entry name" value="SANT"/>
    <property type="match status" value="1"/>
</dbReference>
<dbReference type="InterPro" id="IPR007526">
    <property type="entry name" value="SWIRM"/>
</dbReference>
<dbReference type="InterPro" id="IPR043145">
    <property type="entry name" value="Znf_ZZ_sf"/>
</dbReference>
<dbReference type="InterPro" id="IPR017930">
    <property type="entry name" value="Myb_dom"/>
</dbReference>
<evidence type="ECO:0000256" key="7">
    <source>
        <dbReference type="ARBA" id="ARBA00023242"/>
    </source>
</evidence>
<feature type="compositionally biased region" description="Gly residues" evidence="9">
    <location>
        <begin position="251"/>
        <end position="270"/>
    </location>
</feature>
<keyword evidence="3 8" id="KW-0863">Zinc-finger</keyword>
<dbReference type="Gene3D" id="3.30.60.90">
    <property type="match status" value="1"/>
</dbReference>
<dbReference type="Proteomes" id="UP000650467">
    <property type="component" value="Unassembled WGS sequence"/>
</dbReference>
<dbReference type="PROSITE" id="PS50090">
    <property type="entry name" value="MYB_LIKE"/>
    <property type="match status" value="1"/>
</dbReference>
<dbReference type="Pfam" id="PF00249">
    <property type="entry name" value="Myb_DNA-binding"/>
    <property type="match status" value="1"/>
</dbReference>
<evidence type="ECO:0000256" key="9">
    <source>
        <dbReference type="SAM" id="MobiDB-lite"/>
    </source>
</evidence>
<dbReference type="CDD" id="cd00167">
    <property type="entry name" value="SANT"/>
    <property type="match status" value="1"/>
</dbReference>
<dbReference type="GO" id="GO:0003682">
    <property type="term" value="F:chromatin binding"/>
    <property type="evidence" value="ECO:0007669"/>
    <property type="project" value="TreeGrafter"/>
</dbReference>
<dbReference type="Pfam" id="PF22941">
    <property type="entry name" value="TADA2A-like_3rd"/>
    <property type="match status" value="1"/>
</dbReference>
<evidence type="ECO:0000256" key="5">
    <source>
        <dbReference type="ARBA" id="ARBA00023015"/>
    </source>
</evidence>
<evidence type="ECO:0000256" key="1">
    <source>
        <dbReference type="ARBA" id="ARBA00004123"/>
    </source>
</evidence>
<dbReference type="PANTHER" id="PTHR12374">
    <property type="entry name" value="TRANSCRIPTIONAL ADAPTOR 2 ADA2 -RELATED"/>
    <property type="match status" value="1"/>
</dbReference>
<dbReference type="Gene3D" id="1.10.10.10">
    <property type="entry name" value="Winged helix-like DNA-binding domain superfamily/Winged helix DNA-binding domain"/>
    <property type="match status" value="1"/>
</dbReference>
<dbReference type="FunFam" id="1.10.10.10:FF:000087">
    <property type="entry name" value="Transcriptional adapter 2"/>
    <property type="match status" value="1"/>
</dbReference>
<evidence type="ECO:0000313" key="15">
    <source>
        <dbReference type="EMBL" id="KAG2435158.1"/>
    </source>
</evidence>
<organism evidence="15 16">
    <name type="scientific">Chlamydomonas incerta</name>
    <dbReference type="NCBI Taxonomy" id="51695"/>
    <lineage>
        <taxon>Eukaryota</taxon>
        <taxon>Viridiplantae</taxon>
        <taxon>Chlorophyta</taxon>
        <taxon>core chlorophytes</taxon>
        <taxon>Chlorophyceae</taxon>
        <taxon>CS clade</taxon>
        <taxon>Chlamydomonadales</taxon>
        <taxon>Chlamydomonadaceae</taxon>
        <taxon>Chlamydomonas</taxon>
    </lineage>
</organism>
<dbReference type="SMART" id="SM00291">
    <property type="entry name" value="ZnF_ZZ"/>
    <property type="match status" value="1"/>
</dbReference>
<dbReference type="InterPro" id="IPR001005">
    <property type="entry name" value="SANT/Myb"/>
</dbReference>
<comment type="subcellular location">
    <subcellularLocation>
        <location evidence="1">Nucleus</location>
    </subcellularLocation>
</comment>
<sequence length="782" mass="81153">MQEHGGGRGKRRKLREGILNKNWHSQQRALYHCNNCQKDISHVPRIRCAECKDFDLCLECFSVGVEIKPHKNTHDYQVVENLSFPILHPDWGADEEILLLEAIDVYGLGNWLGVAEHVGGDKSAAECRRHYFQTYIDHEQMPLPVPAPEMAQVDMAQCIARARQGYARQQYRPLQGAALVAAGSNGVAAVAGAGRAAGAAGSDGRMGSEPPGAGAASPSMDVDEPDRPADSAAAAGATGAGNGDASAGEEAGAGGAGAEAGAAGEAGGGHPANKGLKRHRHEPQAAEEQAGPKDAHGPHAVVGGRSMHHEGPAAAGGKAAGGKAEAAASPSERSAPEPSTRGEPSHAKPFNAPGTYDSTGFHAKRMEFDPEYDNDAETIVADMEFSEYDSPADVQMKVQMLQLYNRRLDERERRRSFLLERGLLQSGAVQAPEKRRNPAERDLHARMRVFARYQPQAAHEEFVEGLVLEARLRSRIAELREYRRNGIRTFADADTYETEKRRQKAAADAAIAAANAVHGMPYGGAGGGGPGRGAGAAAAKAARAAAAAAAGMLPPGALMSPTSMLSPTGGAGGAYTPMGGPMGMMQAGLTDDGAMGGNPAAAAAAAMAAAAVNTTMASSAAAASTSCDPARPLVAAPMGRGTGSALAHWRARRGVPLDVTCLPGVELLSSRERELCAAARLLPCHYLALKDMMLRDAEKNGAISRTEARSLFRLDPARSLRIYDLLVAAGWVTPAPGPGGKLGAGAGSSGQLRLLAAGGEGEGDDGAGGTDGMDLDEQGGDE</sequence>
<dbReference type="InterPro" id="IPR041983">
    <property type="entry name" value="ADA2-like_ZZ"/>
</dbReference>
<dbReference type="PROSITE" id="PS01357">
    <property type="entry name" value="ZF_ZZ_1"/>
    <property type="match status" value="1"/>
</dbReference>
<dbReference type="AlphaFoldDB" id="A0A835SXX5"/>
<evidence type="ECO:0000256" key="2">
    <source>
        <dbReference type="ARBA" id="ARBA00022723"/>
    </source>
</evidence>
<reference evidence="15" key="1">
    <citation type="journal article" date="2020" name="bioRxiv">
        <title>Comparative genomics of Chlamydomonas.</title>
        <authorList>
            <person name="Craig R.J."/>
            <person name="Hasan A.R."/>
            <person name="Ness R.W."/>
            <person name="Keightley P.D."/>
        </authorList>
    </citation>
    <scope>NUCLEOTIDE SEQUENCE</scope>
    <source>
        <strain evidence="15">SAG 7.73</strain>
    </source>
</reference>
<keyword evidence="16" id="KW-1185">Reference proteome</keyword>
<dbReference type="CDD" id="cd02335">
    <property type="entry name" value="ZZ_ADA2"/>
    <property type="match status" value="1"/>
</dbReference>
<dbReference type="InterPro" id="IPR036388">
    <property type="entry name" value="WH-like_DNA-bd_sf"/>
</dbReference>
<feature type="region of interest" description="Disordered" evidence="9">
    <location>
        <begin position="197"/>
        <end position="358"/>
    </location>
</feature>
<dbReference type="SUPFAM" id="SSF57850">
    <property type="entry name" value="RING/U-box"/>
    <property type="match status" value="1"/>
</dbReference>
<evidence type="ECO:0008006" key="17">
    <source>
        <dbReference type="Google" id="ProtNLM"/>
    </source>
</evidence>
<dbReference type="PROSITE" id="PS50135">
    <property type="entry name" value="ZF_ZZ_2"/>
    <property type="match status" value="1"/>
</dbReference>
<feature type="domain" description="SWIRM" evidence="12">
    <location>
        <begin position="648"/>
        <end position="743"/>
    </location>
</feature>
<evidence type="ECO:0000256" key="8">
    <source>
        <dbReference type="PROSITE-ProRule" id="PRU00228"/>
    </source>
</evidence>
<evidence type="ECO:0000259" key="13">
    <source>
        <dbReference type="PROSITE" id="PS51293"/>
    </source>
</evidence>
<evidence type="ECO:0000259" key="12">
    <source>
        <dbReference type="PROSITE" id="PS50934"/>
    </source>
</evidence>
<evidence type="ECO:0000313" key="16">
    <source>
        <dbReference type="Proteomes" id="UP000650467"/>
    </source>
</evidence>
<dbReference type="SUPFAM" id="SSF46689">
    <property type="entry name" value="Homeodomain-like"/>
    <property type="match status" value="2"/>
</dbReference>
<proteinExistence type="predicted"/>
<dbReference type="GO" id="GO:0006338">
    <property type="term" value="P:chromatin remodeling"/>
    <property type="evidence" value="ECO:0007669"/>
    <property type="project" value="TreeGrafter"/>
</dbReference>
<feature type="region of interest" description="Disordered" evidence="9">
    <location>
        <begin position="753"/>
        <end position="782"/>
    </location>
</feature>
<feature type="compositionally biased region" description="Low complexity" evidence="9">
    <location>
        <begin position="312"/>
        <end position="339"/>
    </location>
</feature>
<dbReference type="GO" id="GO:0008270">
    <property type="term" value="F:zinc ion binding"/>
    <property type="evidence" value="ECO:0007669"/>
    <property type="project" value="UniProtKB-KW"/>
</dbReference>
<dbReference type="EMBL" id="JAEHOC010000015">
    <property type="protein sequence ID" value="KAG2435158.1"/>
    <property type="molecule type" value="Genomic_DNA"/>
</dbReference>
<evidence type="ECO:0000259" key="10">
    <source>
        <dbReference type="PROSITE" id="PS50090"/>
    </source>
</evidence>
<accession>A0A835SXX5</accession>
<evidence type="ECO:0000256" key="4">
    <source>
        <dbReference type="ARBA" id="ARBA00022833"/>
    </source>
</evidence>
<feature type="domain" description="SANT" evidence="13">
    <location>
        <begin position="86"/>
        <end position="139"/>
    </location>
</feature>
<dbReference type="Pfam" id="PF25299">
    <property type="entry name" value="ZZ_ADA2"/>
    <property type="match status" value="1"/>
</dbReference>
<evidence type="ECO:0000256" key="6">
    <source>
        <dbReference type="ARBA" id="ARBA00023163"/>
    </source>
</evidence>
<protein>
    <recommendedName>
        <fullName evidence="17">Transcriptional adapter</fullName>
    </recommendedName>
</protein>
<dbReference type="OrthoDB" id="270417at2759"/>
<dbReference type="PROSITE" id="PS51294">
    <property type="entry name" value="HTH_MYB"/>
    <property type="match status" value="1"/>
</dbReference>
<evidence type="ECO:0000256" key="3">
    <source>
        <dbReference type="ARBA" id="ARBA00022771"/>
    </source>
</evidence>
<feature type="compositionally biased region" description="Acidic residues" evidence="9">
    <location>
        <begin position="773"/>
        <end position="782"/>
    </location>
</feature>
<name>A0A835SXX5_CHLIN</name>
<feature type="domain" description="ZZ-type" evidence="11">
    <location>
        <begin position="28"/>
        <end position="84"/>
    </location>
</feature>
<gene>
    <name evidence="15" type="ORF">HXX76_007242</name>
</gene>
<dbReference type="PANTHER" id="PTHR12374:SF20">
    <property type="entry name" value="TRANSCRIPTIONAL ADAPTER 2-ALPHA"/>
    <property type="match status" value="1"/>
</dbReference>
<evidence type="ECO:0000259" key="14">
    <source>
        <dbReference type="PROSITE" id="PS51294"/>
    </source>
</evidence>
<feature type="domain" description="HTH myb-type" evidence="14">
    <location>
        <begin position="83"/>
        <end position="140"/>
    </location>
</feature>
<dbReference type="InterPro" id="IPR000433">
    <property type="entry name" value="Znf_ZZ"/>
</dbReference>
<keyword evidence="2" id="KW-0479">Metal-binding</keyword>
<feature type="compositionally biased region" description="Low complexity" evidence="9">
    <location>
        <begin position="230"/>
        <end position="250"/>
    </location>
</feature>
<dbReference type="Gene3D" id="1.10.10.60">
    <property type="entry name" value="Homeodomain-like"/>
    <property type="match status" value="1"/>
</dbReference>
<feature type="domain" description="Myb-like" evidence="10">
    <location>
        <begin position="91"/>
        <end position="135"/>
    </location>
</feature>
<dbReference type="InterPro" id="IPR017884">
    <property type="entry name" value="SANT_dom"/>
</dbReference>
<dbReference type="FunFam" id="3.30.60.90:FF:000008">
    <property type="entry name" value="Transcriptional adapter 2"/>
    <property type="match status" value="1"/>
</dbReference>
<keyword evidence="4" id="KW-0862">Zinc</keyword>